<comment type="caution">
    <text evidence="2">The sequence shown here is derived from an EMBL/GenBank/DDBJ whole genome shotgun (WGS) entry which is preliminary data.</text>
</comment>
<dbReference type="Proteomes" id="UP000238479">
    <property type="component" value="Chromosome 2"/>
</dbReference>
<sequence length="457" mass="50697">MENIRFISTTYVQPKNQIGQYTKIELTPCDVQLLLVDTIQKGILFHKPEPDREEDLNDKQRLKLIDHLKASFSLTLDIFYPLAGRLAVTENDDDNTVSFCVDCNGAGAQFVHAAADGVTVANILDPVYVPDNIVYSFFLMNGAVNYEGKSKPLLAVQVTELVDGIFIGLTMNHSAGDGTCFWNFFNTWSEISRSGTSRVAKPIFGREFLDGIIHLPIRIPFFQYQNPEEKVVPPTEPLQQRVFHFRKEKIAELKSKANAQMGTSRISSLQALMGHLWVSITRTRRLISSSTDDEESQEITKYVVIVGMRQRLHPPLSDQYLGNAVLFGTATSNVGELLQGGLGCAGMELNKMIALQTEREVKNFLEGFVENPRLPKRSAVMSSSLITGSSPWFDVYGNDFGWGRPVAVRSGSGNKFDGKLTVFAGAEEGSIDFEVCLSTQTLQALAEDAEFMESVAV</sequence>
<dbReference type="PANTHER" id="PTHR31896:SF39">
    <property type="entry name" value="PROTEIN ENHANCED PSEUDOMONAS SUSCEPTIBILITY 1-LIKE"/>
    <property type="match status" value="1"/>
</dbReference>
<name>A0A2P6RNL3_ROSCH</name>
<dbReference type="Pfam" id="PF02458">
    <property type="entry name" value="Transferase"/>
    <property type="match status" value="1"/>
</dbReference>
<dbReference type="InterPro" id="IPR023213">
    <property type="entry name" value="CAT-like_dom_sf"/>
</dbReference>
<gene>
    <name evidence="2" type="ORF">RchiOBHm_Chr2g0106111</name>
</gene>
<dbReference type="Gene3D" id="3.30.559.10">
    <property type="entry name" value="Chloramphenicol acetyltransferase-like domain"/>
    <property type="match status" value="2"/>
</dbReference>
<dbReference type="OrthoDB" id="1862401at2759"/>
<dbReference type="InterPro" id="IPR051283">
    <property type="entry name" value="Sec_Metabolite_Acyltrans"/>
</dbReference>
<dbReference type="EC" id="2.3.1.133" evidence="2"/>
<accession>A0A2P6RNL3</accession>
<proteinExistence type="predicted"/>
<evidence type="ECO:0000256" key="1">
    <source>
        <dbReference type="ARBA" id="ARBA00022679"/>
    </source>
</evidence>
<dbReference type="EMBL" id="PDCK01000040">
    <property type="protein sequence ID" value="PRQ48022.1"/>
    <property type="molecule type" value="Genomic_DNA"/>
</dbReference>
<reference evidence="2 3" key="1">
    <citation type="journal article" date="2018" name="Nat. Genet.">
        <title>The Rosa genome provides new insights in the design of modern roses.</title>
        <authorList>
            <person name="Bendahmane M."/>
        </authorList>
    </citation>
    <scope>NUCLEOTIDE SEQUENCE [LARGE SCALE GENOMIC DNA]</scope>
    <source>
        <strain evidence="3">cv. Old Blush</strain>
    </source>
</reference>
<dbReference type="PANTHER" id="PTHR31896">
    <property type="entry name" value="FAMILY REGULATORY PROTEIN, PUTATIVE (AFU_ORTHOLOGUE AFUA_3G14730)-RELATED"/>
    <property type="match status" value="1"/>
</dbReference>
<evidence type="ECO:0000313" key="2">
    <source>
        <dbReference type="EMBL" id="PRQ48022.1"/>
    </source>
</evidence>
<dbReference type="OMA" id="TISFCIN"/>
<dbReference type="AlphaFoldDB" id="A0A2P6RNL3"/>
<keyword evidence="1 2" id="KW-0808">Transferase</keyword>
<keyword evidence="2" id="KW-0012">Acyltransferase</keyword>
<keyword evidence="3" id="KW-1185">Reference proteome</keyword>
<organism evidence="2 3">
    <name type="scientific">Rosa chinensis</name>
    <name type="common">China rose</name>
    <dbReference type="NCBI Taxonomy" id="74649"/>
    <lineage>
        <taxon>Eukaryota</taxon>
        <taxon>Viridiplantae</taxon>
        <taxon>Streptophyta</taxon>
        <taxon>Embryophyta</taxon>
        <taxon>Tracheophyta</taxon>
        <taxon>Spermatophyta</taxon>
        <taxon>Magnoliopsida</taxon>
        <taxon>eudicotyledons</taxon>
        <taxon>Gunneridae</taxon>
        <taxon>Pentapetalae</taxon>
        <taxon>rosids</taxon>
        <taxon>fabids</taxon>
        <taxon>Rosales</taxon>
        <taxon>Rosaceae</taxon>
        <taxon>Rosoideae</taxon>
        <taxon>Rosoideae incertae sedis</taxon>
        <taxon>Rosa</taxon>
    </lineage>
</organism>
<evidence type="ECO:0000313" key="3">
    <source>
        <dbReference type="Proteomes" id="UP000238479"/>
    </source>
</evidence>
<protein>
    <submittedName>
        <fullName evidence="2">Putative shikimate O-hydroxycinnamoyltransferase</fullName>
        <ecNumber evidence="2">2.3.1.133</ecNumber>
    </submittedName>
</protein>
<dbReference type="Gramene" id="PRQ48022">
    <property type="protein sequence ID" value="PRQ48022"/>
    <property type="gene ID" value="RchiOBHm_Chr2g0106111"/>
</dbReference>
<dbReference type="GO" id="GO:0047172">
    <property type="term" value="F:shikimate O-hydroxycinnamoyltransferase activity"/>
    <property type="evidence" value="ECO:0007669"/>
    <property type="project" value="UniProtKB-EC"/>
</dbReference>